<sequence>MSGIAGYFQTEFDVERNHTLYAIYESKLTNMQDSLITNCHENSIIYMKHHIGFTASNFSVTHRDSISVTYKNRTASIVFTGNIYNSNELKYKLSSYDISAYELCNEELILYLYLVFGEDIFKEINGGFSFAIYENNSLIIVRDPIGIKPLFYHCTNNHFIFASQPKSIFAYGIKPELTNESWCEIIGLGPARTPGKSLFKNIFEVLPGNYIKVTFNSQDIISYQTHCYWELTYNHHTDPYLDTVDKVNYLIKDSIKKQLTKDTTICSLLSGGIDSSLVTSIAKSMMDKENRELKTYAFEFEGNEIFFNGNSFQNSLDRPYVEIMRKYLNSNHKYLTCDSSGQIKYLKETVDMRDAPCMADIESSLMYFCNEISETNNIALTGECADEVFGGYPWFHRDEMINSNSFPWSKDLSVRTSLFNDSFIQSLNLEEYVDDAYKTSLSKCPESDYNNEKDKRRFEIGYLTINWFMMTLVNRMERCSVFSGLDARVPFADYRLVSYVFSIPWEYKCKEGSVKHLLKECGKDFLPPEIINRKKSPYPKTYNPEYEKMIGKLLLEEFDNNYALNFIVDKNKVINYINSSKDYGKPWYGQLMAGPQMLAYILQISYWLKKYS</sequence>
<dbReference type="RefSeq" id="WP_260978025.1">
    <property type="nucleotide sequence ID" value="NZ_JAODBU010000001.1"/>
</dbReference>
<dbReference type="InterPro" id="IPR029055">
    <property type="entry name" value="Ntn_hydrolases_N"/>
</dbReference>
<dbReference type="Gene3D" id="3.40.50.620">
    <property type="entry name" value="HUPs"/>
    <property type="match status" value="1"/>
</dbReference>
<protein>
    <recommendedName>
        <fullName evidence="3">asparagine synthase (glutamine-hydrolyzing)</fullName>
        <ecNumber evidence="3">6.3.5.4</ecNumber>
    </recommendedName>
</protein>
<dbReference type="EMBL" id="JAODBU010000001">
    <property type="protein sequence ID" value="MCT7397488.1"/>
    <property type="molecule type" value="Genomic_DNA"/>
</dbReference>
<keyword evidence="10" id="KW-1185">Reference proteome</keyword>
<dbReference type="Pfam" id="PF13537">
    <property type="entry name" value="GATase_7"/>
    <property type="match status" value="1"/>
</dbReference>
<organism evidence="9 10">
    <name type="scientific">Eubacterium album</name>
    <dbReference type="NCBI Taxonomy" id="2978477"/>
    <lineage>
        <taxon>Bacteria</taxon>
        <taxon>Bacillati</taxon>
        <taxon>Bacillota</taxon>
        <taxon>Clostridia</taxon>
        <taxon>Eubacteriales</taxon>
        <taxon>Eubacteriaceae</taxon>
        <taxon>Eubacterium</taxon>
    </lineage>
</organism>
<dbReference type="PROSITE" id="PS51278">
    <property type="entry name" value="GATASE_TYPE_2"/>
    <property type="match status" value="1"/>
</dbReference>
<dbReference type="SUPFAM" id="SSF56235">
    <property type="entry name" value="N-terminal nucleophile aminohydrolases (Ntn hydrolases)"/>
    <property type="match status" value="1"/>
</dbReference>
<dbReference type="SUPFAM" id="SSF52402">
    <property type="entry name" value="Adenine nucleotide alpha hydrolases-like"/>
    <property type="match status" value="1"/>
</dbReference>
<dbReference type="EC" id="6.3.5.4" evidence="3"/>
<dbReference type="CDD" id="cd01991">
    <property type="entry name" value="Asn_synthase_B_C"/>
    <property type="match status" value="1"/>
</dbReference>
<keyword evidence="9" id="KW-0436">Ligase</keyword>
<name>A0ABT2LX87_9FIRM</name>
<keyword evidence="5" id="KW-0067">ATP-binding</keyword>
<reference evidence="9" key="1">
    <citation type="submission" date="2022-09" db="EMBL/GenBank/DDBJ databases">
        <title>Eubacterium sp. LFL-14 isolated from human feces.</title>
        <authorList>
            <person name="Liu F."/>
        </authorList>
    </citation>
    <scope>NUCLEOTIDE SEQUENCE</scope>
    <source>
        <strain evidence="9">LFL-14</strain>
    </source>
</reference>
<dbReference type="PANTHER" id="PTHR43284:SF1">
    <property type="entry name" value="ASPARAGINE SYNTHETASE"/>
    <property type="match status" value="1"/>
</dbReference>
<evidence type="ECO:0000256" key="7">
    <source>
        <dbReference type="ARBA" id="ARBA00048741"/>
    </source>
</evidence>
<comment type="similarity">
    <text evidence="2">Belongs to the asparagine synthetase family.</text>
</comment>
<keyword evidence="6" id="KW-0061">Asparagine biosynthesis</keyword>
<accession>A0ABT2LX87</accession>
<evidence type="ECO:0000256" key="6">
    <source>
        <dbReference type="ARBA" id="ARBA00022888"/>
    </source>
</evidence>
<feature type="domain" description="Glutamine amidotransferase type-2" evidence="8">
    <location>
        <begin position="2"/>
        <end position="216"/>
    </location>
</feature>
<dbReference type="NCBIfam" id="TIGR01536">
    <property type="entry name" value="asn_synth_AEB"/>
    <property type="match status" value="1"/>
</dbReference>
<gene>
    <name evidence="9" type="primary">asnB</name>
    <name evidence="9" type="ORF">N5B56_00110</name>
</gene>
<comment type="caution">
    <text evidence="9">The sequence shown here is derived from an EMBL/GenBank/DDBJ whole genome shotgun (WGS) entry which is preliminary data.</text>
</comment>
<evidence type="ECO:0000259" key="8">
    <source>
        <dbReference type="PROSITE" id="PS51278"/>
    </source>
</evidence>
<evidence type="ECO:0000256" key="3">
    <source>
        <dbReference type="ARBA" id="ARBA00012737"/>
    </source>
</evidence>
<keyword evidence="4" id="KW-0547">Nucleotide-binding</keyword>
<evidence type="ECO:0000313" key="10">
    <source>
        <dbReference type="Proteomes" id="UP001431199"/>
    </source>
</evidence>
<dbReference type="InterPro" id="IPR001962">
    <property type="entry name" value="Asn_synthase"/>
</dbReference>
<dbReference type="InterPro" id="IPR014729">
    <property type="entry name" value="Rossmann-like_a/b/a_fold"/>
</dbReference>
<evidence type="ECO:0000256" key="4">
    <source>
        <dbReference type="ARBA" id="ARBA00022741"/>
    </source>
</evidence>
<evidence type="ECO:0000313" key="9">
    <source>
        <dbReference type="EMBL" id="MCT7397488.1"/>
    </source>
</evidence>
<dbReference type="PANTHER" id="PTHR43284">
    <property type="entry name" value="ASPARAGINE SYNTHETASE (GLUTAMINE-HYDROLYZING)"/>
    <property type="match status" value="1"/>
</dbReference>
<dbReference type="InterPro" id="IPR051786">
    <property type="entry name" value="ASN_synthetase/amidase"/>
</dbReference>
<dbReference type="Proteomes" id="UP001431199">
    <property type="component" value="Unassembled WGS sequence"/>
</dbReference>
<evidence type="ECO:0000256" key="1">
    <source>
        <dbReference type="ARBA" id="ARBA00005187"/>
    </source>
</evidence>
<dbReference type="PIRSF" id="PIRSF001589">
    <property type="entry name" value="Asn_synthetase_glu-h"/>
    <property type="match status" value="1"/>
</dbReference>
<dbReference type="InterPro" id="IPR017932">
    <property type="entry name" value="GATase_2_dom"/>
</dbReference>
<comment type="catalytic activity">
    <reaction evidence="7">
        <text>L-aspartate + L-glutamine + ATP + H2O = L-asparagine + L-glutamate + AMP + diphosphate + H(+)</text>
        <dbReference type="Rhea" id="RHEA:12228"/>
        <dbReference type="ChEBI" id="CHEBI:15377"/>
        <dbReference type="ChEBI" id="CHEBI:15378"/>
        <dbReference type="ChEBI" id="CHEBI:29985"/>
        <dbReference type="ChEBI" id="CHEBI:29991"/>
        <dbReference type="ChEBI" id="CHEBI:30616"/>
        <dbReference type="ChEBI" id="CHEBI:33019"/>
        <dbReference type="ChEBI" id="CHEBI:58048"/>
        <dbReference type="ChEBI" id="CHEBI:58359"/>
        <dbReference type="ChEBI" id="CHEBI:456215"/>
        <dbReference type="EC" id="6.3.5.4"/>
    </reaction>
</comment>
<keyword evidence="6" id="KW-0028">Amino-acid biosynthesis</keyword>
<evidence type="ECO:0000256" key="2">
    <source>
        <dbReference type="ARBA" id="ARBA00005752"/>
    </source>
</evidence>
<dbReference type="InterPro" id="IPR006426">
    <property type="entry name" value="Asn_synth_AEB"/>
</dbReference>
<comment type="pathway">
    <text evidence="1">Amino-acid biosynthesis; L-asparagine biosynthesis; L-asparagine from L-aspartate (L-Gln route): step 1/1.</text>
</comment>
<dbReference type="Pfam" id="PF00733">
    <property type="entry name" value="Asn_synthase"/>
    <property type="match status" value="1"/>
</dbReference>
<proteinExistence type="inferred from homology"/>
<evidence type="ECO:0000256" key="5">
    <source>
        <dbReference type="ARBA" id="ARBA00022840"/>
    </source>
</evidence>
<dbReference type="GO" id="GO:0004066">
    <property type="term" value="F:asparagine synthase (glutamine-hydrolyzing) activity"/>
    <property type="evidence" value="ECO:0007669"/>
    <property type="project" value="UniProtKB-EC"/>
</dbReference>
<dbReference type="Gene3D" id="3.60.20.10">
    <property type="entry name" value="Glutamine Phosphoribosylpyrophosphate, subunit 1, domain 1"/>
    <property type="match status" value="1"/>
</dbReference>